<dbReference type="Proteomes" id="UP000027138">
    <property type="component" value="Unassembled WGS sequence"/>
</dbReference>
<dbReference type="AlphaFoldDB" id="A0A067JXK1"/>
<accession>A0A067JXK1</accession>
<name>A0A067JXK1_JATCU</name>
<reference evidence="2 3" key="1">
    <citation type="journal article" date="2014" name="PLoS ONE">
        <title>Global Analysis of Gene Expression Profiles in Physic Nut (Jatropha curcas L.) Seedlings Exposed to Salt Stress.</title>
        <authorList>
            <person name="Zhang L."/>
            <person name="Zhang C."/>
            <person name="Wu P."/>
            <person name="Chen Y."/>
            <person name="Li M."/>
            <person name="Jiang H."/>
            <person name="Wu G."/>
        </authorList>
    </citation>
    <scope>NUCLEOTIDE SEQUENCE [LARGE SCALE GENOMIC DNA]</scope>
    <source>
        <strain evidence="3">cv. GZQX0401</strain>
        <tissue evidence="2">Young leaves</tissue>
    </source>
</reference>
<feature type="compositionally biased region" description="Basic residues" evidence="1">
    <location>
        <begin position="15"/>
        <end position="32"/>
    </location>
</feature>
<proteinExistence type="predicted"/>
<feature type="region of interest" description="Disordered" evidence="1">
    <location>
        <begin position="15"/>
        <end position="56"/>
    </location>
</feature>
<protein>
    <submittedName>
        <fullName evidence="2">Uncharacterized protein</fullName>
    </submittedName>
</protein>
<evidence type="ECO:0000313" key="2">
    <source>
        <dbReference type="EMBL" id="KDP24249.1"/>
    </source>
</evidence>
<evidence type="ECO:0000313" key="3">
    <source>
        <dbReference type="Proteomes" id="UP000027138"/>
    </source>
</evidence>
<gene>
    <name evidence="2" type="ORF">JCGZ_26706</name>
</gene>
<evidence type="ECO:0000256" key="1">
    <source>
        <dbReference type="SAM" id="MobiDB-lite"/>
    </source>
</evidence>
<keyword evidence="3" id="KW-1185">Reference proteome</keyword>
<dbReference type="EMBL" id="KK915133">
    <property type="protein sequence ID" value="KDP24249.1"/>
    <property type="molecule type" value="Genomic_DNA"/>
</dbReference>
<organism evidence="2 3">
    <name type="scientific">Jatropha curcas</name>
    <name type="common">Barbados nut</name>
    <dbReference type="NCBI Taxonomy" id="180498"/>
    <lineage>
        <taxon>Eukaryota</taxon>
        <taxon>Viridiplantae</taxon>
        <taxon>Streptophyta</taxon>
        <taxon>Embryophyta</taxon>
        <taxon>Tracheophyta</taxon>
        <taxon>Spermatophyta</taxon>
        <taxon>Magnoliopsida</taxon>
        <taxon>eudicotyledons</taxon>
        <taxon>Gunneridae</taxon>
        <taxon>Pentapetalae</taxon>
        <taxon>rosids</taxon>
        <taxon>fabids</taxon>
        <taxon>Malpighiales</taxon>
        <taxon>Euphorbiaceae</taxon>
        <taxon>Crotonoideae</taxon>
        <taxon>Jatropheae</taxon>
        <taxon>Jatropha</taxon>
    </lineage>
</organism>
<sequence>MSNVWLVEISPKNLKRKGGRKEKAKPKLKQKKGGGLVLRDEDDENEKTPPLPGMGLSTPIPATSLNLATLDQAKLPKSVTSSNKVMDPFTLFAVPSEEVEVVHFTAEDDLPLARRKKRTWTEPPKETARLKPACLDAEGYIKAIHGASGSCSQSLVSRDLAWLSLLSQDWNHVDSTEESAIFDSMNCNLFSISIILLFFSFSF</sequence>